<keyword evidence="2" id="KW-0813">Transport</keyword>
<evidence type="ECO:0000259" key="8">
    <source>
        <dbReference type="Pfam" id="PF00999"/>
    </source>
</evidence>
<evidence type="ECO:0000256" key="6">
    <source>
        <dbReference type="ARBA" id="ARBA00023136"/>
    </source>
</evidence>
<dbReference type="EMBL" id="JAJVCN010000001">
    <property type="protein sequence ID" value="MCE7003050.1"/>
    <property type="molecule type" value="Genomic_DNA"/>
</dbReference>
<feature type="transmembrane region" description="Helical" evidence="7">
    <location>
        <begin position="276"/>
        <end position="296"/>
    </location>
</feature>
<reference evidence="9 10" key="1">
    <citation type="submission" date="2021-12" db="EMBL/GenBank/DDBJ databases">
        <title>Genome sequence of Kibdelosporangium philippinense ATCC 49844.</title>
        <authorList>
            <person name="Fedorov E.A."/>
            <person name="Omeragic M."/>
            <person name="Shalygina K.F."/>
            <person name="Maclea K.S."/>
        </authorList>
    </citation>
    <scope>NUCLEOTIDE SEQUENCE [LARGE SCALE GENOMIC DNA]</scope>
    <source>
        <strain evidence="9 10">ATCC 49844</strain>
    </source>
</reference>
<keyword evidence="4 7" id="KW-1133">Transmembrane helix</keyword>
<organism evidence="9 10">
    <name type="scientific">Kibdelosporangium philippinense</name>
    <dbReference type="NCBI Taxonomy" id="211113"/>
    <lineage>
        <taxon>Bacteria</taxon>
        <taxon>Bacillati</taxon>
        <taxon>Actinomycetota</taxon>
        <taxon>Actinomycetes</taxon>
        <taxon>Pseudonocardiales</taxon>
        <taxon>Pseudonocardiaceae</taxon>
        <taxon>Kibdelosporangium</taxon>
    </lineage>
</organism>
<feature type="transmembrane region" description="Helical" evidence="7">
    <location>
        <begin position="166"/>
        <end position="190"/>
    </location>
</feature>
<dbReference type="RefSeq" id="WP_233724612.1">
    <property type="nucleotide sequence ID" value="NZ_JAJVCN010000001.1"/>
</dbReference>
<feature type="transmembrane region" description="Helical" evidence="7">
    <location>
        <begin position="343"/>
        <end position="367"/>
    </location>
</feature>
<evidence type="ECO:0000256" key="5">
    <source>
        <dbReference type="ARBA" id="ARBA00023065"/>
    </source>
</evidence>
<feature type="transmembrane region" description="Helical" evidence="7">
    <location>
        <begin position="302"/>
        <end position="322"/>
    </location>
</feature>
<evidence type="ECO:0000256" key="4">
    <source>
        <dbReference type="ARBA" id="ARBA00022989"/>
    </source>
</evidence>
<dbReference type="Proteomes" id="UP001521150">
    <property type="component" value="Unassembled WGS sequence"/>
</dbReference>
<feature type="transmembrane region" description="Helical" evidence="7">
    <location>
        <begin position="373"/>
        <end position="396"/>
    </location>
</feature>
<proteinExistence type="predicted"/>
<comment type="caution">
    <text evidence="9">The sequence shown here is derived from an EMBL/GenBank/DDBJ whole genome shotgun (WGS) entry which is preliminary data.</text>
</comment>
<dbReference type="InterPro" id="IPR006153">
    <property type="entry name" value="Cation/H_exchanger_TM"/>
</dbReference>
<dbReference type="Gene3D" id="1.20.1530.20">
    <property type="match status" value="1"/>
</dbReference>
<evidence type="ECO:0000256" key="7">
    <source>
        <dbReference type="SAM" id="Phobius"/>
    </source>
</evidence>
<feature type="transmembrane region" description="Helical" evidence="7">
    <location>
        <begin position="65"/>
        <end position="84"/>
    </location>
</feature>
<protein>
    <submittedName>
        <fullName evidence="9">Cation:proton antiporter</fullName>
    </submittedName>
</protein>
<dbReference type="PANTHER" id="PTHR32468:SF0">
    <property type="entry name" value="K(+)_H(+) ANTIPORTER 1"/>
    <property type="match status" value="1"/>
</dbReference>
<gene>
    <name evidence="9" type="ORF">LWC34_09450</name>
</gene>
<dbReference type="PANTHER" id="PTHR32468">
    <property type="entry name" value="CATION/H + ANTIPORTER"/>
    <property type="match status" value="1"/>
</dbReference>
<sequence>MTTHQVVFLMLDIAVIIIAARVLGALARRVGQPPVIGEVLAGILAGPSLFGNSFSTALFPTDVRPMLSALGSIGVAMFMFVVGLELERKLLRGRSGIASTVSVSSIILPFALGATLALTLTHHHPPSTSRLGFILFIGAAMSVTAFPVLARILADRGMLRTSLGGLALTCAAIDDVLAWSLLAVVVVLSGNAGTEQWLIALLPVYVALMFWFVRPMLSRFFASPAAKGTALLSVVLAGVLLSGAMTEWIGLHFLFGTFLFGALLPREGTERLREEIIGRVSDFNTTLLLPIFFIVAGLKVDLSAIGSAGVVELILVLLVAITGKFGGAFAGARMHRLPVRESATLATLMNTRGLTELIILSVGLQLGVLDQNLYSIMVVMAVVTTAMAGPLLSLFYPRHFVERDQLQATEAVAR</sequence>
<name>A0ABS8Z5F0_9PSEU</name>
<evidence type="ECO:0000313" key="9">
    <source>
        <dbReference type="EMBL" id="MCE7003050.1"/>
    </source>
</evidence>
<feature type="transmembrane region" description="Helical" evidence="7">
    <location>
        <begin position="96"/>
        <end position="119"/>
    </location>
</feature>
<dbReference type="InterPro" id="IPR038770">
    <property type="entry name" value="Na+/solute_symporter_sf"/>
</dbReference>
<dbReference type="Pfam" id="PF00999">
    <property type="entry name" value="Na_H_Exchanger"/>
    <property type="match status" value="1"/>
</dbReference>
<evidence type="ECO:0000256" key="2">
    <source>
        <dbReference type="ARBA" id="ARBA00022448"/>
    </source>
</evidence>
<feature type="transmembrane region" description="Helical" evidence="7">
    <location>
        <begin position="39"/>
        <end position="59"/>
    </location>
</feature>
<feature type="transmembrane region" description="Helical" evidence="7">
    <location>
        <begin position="196"/>
        <end position="213"/>
    </location>
</feature>
<evidence type="ECO:0000256" key="3">
    <source>
        <dbReference type="ARBA" id="ARBA00022692"/>
    </source>
</evidence>
<accession>A0ABS8Z5F0</accession>
<feature type="transmembrane region" description="Helical" evidence="7">
    <location>
        <begin position="6"/>
        <end position="27"/>
    </location>
</feature>
<feature type="transmembrane region" description="Helical" evidence="7">
    <location>
        <begin position="131"/>
        <end position="154"/>
    </location>
</feature>
<keyword evidence="3 7" id="KW-0812">Transmembrane</keyword>
<feature type="transmembrane region" description="Helical" evidence="7">
    <location>
        <begin position="225"/>
        <end position="242"/>
    </location>
</feature>
<feature type="domain" description="Cation/H+ exchanger transmembrane" evidence="8">
    <location>
        <begin position="19"/>
        <end position="393"/>
    </location>
</feature>
<keyword evidence="5" id="KW-0406">Ion transport</keyword>
<comment type="subcellular location">
    <subcellularLocation>
        <location evidence="1">Membrane</location>
        <topology evidence="1">Multi-pass membrane protein</topology>
    </subcellularLocation>
</comment>
<dbReference type="InterPro" id="IPR050794">
    <property type="entry name" value="CPA2_transporter"/>
</dbReference>
<evidence type="ECO:0000313" key="10">
    <source>
        <dbReference type="Proteomes" id="UP001521150"/>
    </source>
</evidence>
<feature type="transmembrane region" description="Helical" evidence="7">
    <location>
        <begin position="248"/>
        <end position="264"/>
    </location>
</feature>
<keyword evidence="6 7" id="KW-0472">Membrane</keyword>
<evidence type="ECO:0000256" key="1">
    <source>
        <dbReference type="ARBA" id="ARBA00004141"/>
    </source>
</evidence>
<keyword evidence="10" id="KW-1185">Reference proteome</keyword>